<comment type="caution">
    <text evidence="1">The sequence shown here is derived from an EMBL/GenBank/DDBJ whole genome shotgun (WGS) entry which is preliminary data.</text>
</comment>
<accession>A0ABS7KUP2</accession>
<gene>
    <name evidence="1" type="ORF">K5V21_03575</name>
</gene>
<protein>
    <recommendedName>
        <fullName evidence="3">Prophage protein</fullName>
    </recommendedName>
</protein>
<keyword evidence="2" id="KW-1185">Reference proteome</keyword>
<dbReference type="EMBL" id="JAIKTU010000003">
    <property type="protein sequence ID" value="MBY0754531.1"/>
    <property type="molecule type" value="Genomic_DNA"/>
</dbReference>
<evidence type="ECO:0008006" key="3">
    <source>
        <dbReference type="Google" id="ProtNLM"/>
    </source>
</evidence>
<sequence>MLKISKSITLTGISEIEGQQAVYMNATVSTDGDGRVNINKSITNQELYNKNKKVIRKDMSDFESQVHEVEDNLSAEVQE</sequence>
<name>A0ABS7KUP2_CLOSR</name>
<organism evidence="1 2">
    <name type="scientific">Clostridium sardiniense</name>
    <name type="common">Clostridium absonum</name>
    <dbReference type="NCBI Taxonomy" id="29369"/>
    <lineage>
        <taxon>Bacteria</taxon>
        <taxon>Bacillati</taxon>
        <taxon>Bacillota</taxon>
        <taxon>Clostridia</taxon>
        <taxon>Eubacteriales</taxon>
        <taxon>Clostridiaceae</taxon>
        <taxon>Clostridium</taxon>
    </lineage>
</organism>
<evidence type="ECO:0000313" key="1">
    <source>
        <dbReference type="EMBL" id="MBY0754531.1"/>
    </source>
</evidence>
<dbReference type="RefSeq" id="WP_221859253.1">
    <property type="nucleotide sequence ID" value="NZ_JAIKTU010000003.1"/>
</dbReference>
<proteinExistence type="predicted"/>
<dbReference type="Proteomes" id="UP001299068">
    <property type="component" value="Unassembled WGS sequence"/>
</dbReference>
<evidence type="ECO:0000313" key="2">
    <source>
        <dbReference type="Proteomes" id="UP001299068"/>
    </source>
</evidence>
<reference evidence="1 2" key="1">
    <citation type="journal article" date="2021" name="Cell Host Microbe">
        <title>in vivo commensal control of Clostridioides difficile virulence.</title>
        <authorList>
            <person name="Girinathan B.P."/>
            <person name="Dibenedetto N."/>
            <person name="Worley J.N."/>
            <person name="Peltier J."/>
            <person name="Arrieta-Ortiz M.L."/>
            <person name="Rupa Christinal Immanuel S."/>
            <person name="Lavin R."/>
            <person name="Delaney M.L."/>
            <person name="Cummins C."/>
            <person name="Hoffmann M."/>
            <person name="Luo Y."/>
            <person name="Gonzalez-Escalona N."/>
            <person name="Allard M."/>
            <person name="Onderdonk A.B."/>
            <person name="Gerber G.K."/>
            <person name="Sonenshein A.L."/>
            <person name="Baliga N."/>
            <person name="Dupuy B."/>
            <person name="Bry L."/>
        </authorList>
    </citation>
    <scope>NUCLEOTIDE SEQUENCE [LARGE SCALE GENOMIC DNA]</scope>
    <source>
        <strain evidence="1 2">DSM 599</strain>
    </source>
</reference>